<organism evidence="3 4">
    <name type="scientific">Plantactinospora soyae</name>
    <dbReference type="NCBI Taxonomy" id="1544732"/>
    <lineage>
        <taxon>Bacteria</taxon>
        <taxon>Bacillati</taxon>
        <taxon>Actinomycetota</taxon>
        <taxon>Actinomycetes</taxon>
        <taxon>Micromonosporales</taxon>
        <taxon>Micromonosporaceae</taxon>
        <taxon>Plantactinospora</taxon>
    </lineage>
</organism>
<evidence type="ECO:0000259" key="2">
    <source>
        <dbReference type="SMART" id="SM00382"/>
    </source>
</evidence>
<dbReference type="Proteomes" id="UP000649753">
    <property type="component" value="Unassembled WGS sequence"/>
</dbReference>
<accession>A0A927MA29</accession>
<dbReference type="SUPFAM" id="SSF48452">
    <property type="entry name" value="TPR-like"/>
    <property type="match status" value="1"/>
</dbReference>
<dbReference type="SUPFAM" id="SSF52540">
    <property type="entry name" value="P-loop containing nucleoside triphosphate hydrolases"/>
    <property type="match status" value="1"/>
</dbReference>
<protein>
    <submittedName>
        <fullName evidence="3">Tetratricopeptide (TPR) repeat protein</fullName>
    </submittedName>
</protein>
<name>A0A927MA29_9ACTN</name>
<gene>
    <name evidence="3" type="ORF">H4W31_006357</name>
</gene>
<evidence type="ECO:0000256" key="1">
    <source>
        <dbReference type="SAM" id="MobiDB-lite"/>
    </source>
</evidence>
<dbReference type="InterPro" id="IPR002182">
    <property type="entry name" value="NB-ARC"/>
</dbReference>
<reference evidence="3" key="1">
    <citation type="submission" date="2020-10" db="EMBL/GenBank/DDBJ databases">
        <title>Sequencing the genomes of 1000 actinobacteria strains.</title>
        <authorList>
            <person name="Klenk H.-P."/>
        </authorList>
    </citation>
    <scope>NUCLEOTIDE SEQUENCE</scope>
    <source>
        <strain evidence="3">DSM 46832</strain>
    </source>
</reference>
<dbReference type="Gene3D" id="3.40.50.300">
    <property type="entry name" value="P-loop containing nucleotide triphosphate hydrolases"/>
    <property type="match status" value="1"/>
</dbReference>
<dbReference type="RefSeq" id="WP_192769956.1">
    <property type="nucleotide sequence ID" value="NZ_JADBEB010000001.1"/>
</dbReference>
<dbReference type="PANTHER" id="PTHR47691:SF3">
    <property type="entry name" value="HTH-TYPE TRANSCRIPTIONAL REGULATOR RV0890C-RELATED"/>
    <property type="match status" value="1"/>
</dbReference>
<feature type="region of interest" description="Disordered" evidence="1">
    <location>
        <begin position="728"/>
        <end position="747"/>
    </location>
</feature>
<dbReference type="InterPro" id="IPR003593">
    <property type="entry name" value="AAA+_ATPase"/>
</dbReference>
<evidence type="ECO:0000313" key="3">
    <source>
        <dbReference type="EMBL" id="MBE1490719.1"/>
    </source>
</evidence>
<dbReference type="EMBL" id="JADBEB010000001">
    <property type="protein sequence ID" value="MBE1490719.1"/>
    <property type="molecule type" value="Genomic_DNA"/>
</dbReference>
<proteinExistence type="predicted"/>
<dbReference type="SMART" id="SM00382">
    <property type="entry name" value="AAA"/>
    <property type="match status" value="1"/>
</dbReference>
<feature type="compositionally biased region" description="Basic and acidic residues" evidence="1">
    <location>
        <begin position="920"/>
        <end position="930"/>
    </location>
</feature>
<dbReference type="InterPro" id="IPR011990">
    <property type="entry name" value="TPR-like_helical_dom_sf"/>
</dbReference>
<keyword evidence="4" id="KW-1185">Reference proteome</keyword>
<dbReference type="InterPro" id="IPR027417">
    <property type="entry name" value="P-loop_NTPase"/>
</dbReference>
<dbReference type="PANTHER" id="PTHR47691">
    <property type="entry name" value="REGULATOR-RELATED"/>
    <property type="match status" value="1"/>
</dbReference>
<dbReference type="Pfam" id="PF00931">
    <property type="entry name" value="NB-ARC"/>
    <property type="match status" value="1"/>
</dbReference>
<sequence length="961" mass="104152">MTGTAGFAGTLFGNDDVTVAGVVMAVLIGVCTGAPVALMERTIRATIGERASRSSTRIGPRLPTARELLAAPPPESLSTFRGRSPEIRALMDLHGQERRSRERDPQQAAGPVLLRIHGQPGVGKTVLAQELARHLAPEYPDGVISANFGTAGDSRPPAEILKELLLQLGLQESDMPADTTDRAGFLRSVTVGKRILFIFDAARHHDQVLQVLPTEPGCAVVVTSRRDLGPGLNISSSSAPPLEVPSLEDALEILAAVTRTGWETQAEQAIEVVELCGRLPLAIRSAAERVALDGTDLRHVVDLLRPPKTRLGWLEQGGHGVRERLLSEYQRLVPSQQRALCLLTLVESPTFVPWVLRPLLDVRPDEAENIMASLGAAQLLENAKHDQATGVARYGFNPLVRLFAKAMLSEHAVSIAAARNRLEDAYLELVDDVLTEFDEGYVSTRTRHWISANSRAPGRVAALPDFGVRAEYHNLVRLVSAAREQGEAGMSWRIAARLQGCVPERAALRQNLDAFDSAVAAARTDNSALGEVDVCLAKGAFLVALERYSEAIEILTEAGTHAEEVQKAAGTQTGQPDGQAREAAVRRVAAAAVRRARIQRKIAEAYLQMGAYREASVALESAAELAERAASGEEEQLVALLRAETHRVTSPHPTSADILEGRLHDPVYFRAHLGLSEAARRREHWRTSEEHLLTAEQHSSGDARRTAAVCYRLARLYIERWRHEAGDLGVPLPSTPGTNDTAPDPSRTALADLPKMAVRRAAEAAVAFARMGNDIGLARARCQEVRALIIAGHLGEAERLSQDVWQSVMMLDASAGPAWSALLARFARSSGELLLHRGDIGAAWRTLVRAAKLYATNDDWACHAEIWRLLRIVECRYPFPESTALVGLDQTLEDAVTATVRPTLWSGERAPLSSLVPLARDGRTESRSQARAEPSAGEPAVDRTGSPASEGDPWSRRTIAG</sequence>
<dbReference type="GO" id="GO:0043531">
    <property type="term" value="F:ADP binding"/>
    <property type="evidence" value="ECO:0007669"/>
    <property type="project" value="InterPro"/>
</dbReference>
<feature type="region of interest" description="Disordered" evidence="1">
    <location>
        <begin position="916"/>
        <end position="961"/>
    </location>
</feature>
<comment type="caution">
    <text evidence="3">The sequence shown here is derived from an EMBL/GenBank/DDBJ whole genome shotgun (WGS) entry which is preliminary data.</text>
</comment>
<feature type="domain" description="AAA+ ATPase" evidence="2">
    <location>
        <begin position="110"/>
        <end position="248"/>
    </location>
</feature>
<dbReference type="AlphaFoldDB" id="A0A927MA29"/>
<evidence type="ECO:0000313" key="4">
    <source>
        <dbReference type="Proteomes" id="UP000649753"/>
    </source>
</evidence>
<dbReference type="Gene3D" id="1.25.40.10">
    <property type="entry name" value="Tetratricopeptide repeat domain"/>
    <property type="match status" value="1"/>
</dbReference>